<accession>A0A6A3NQP5</accession>
<sequence>MQVGIFEMHVKIHTQVRWHLVGAEIHEGVLLTRFMKALDDGPNSLSFCIPQPIQDRPWAPRRHAACSLYTRPTSSLRLSSTTLCSAAKCYQNWRPIAHTVPLSVVLKRFHLGYSL</sequence>
<name>A0A6A3NQP5_9STRA</name>
<organism evidence="1 2">
    <name type="scientific">Phytophthora rubi</name>
    <dbReference type="NCBI Taxonomy" id="129364"/>
    <lineage>
        <taxon>Eukaryota</taxon>
        <taxon>Sar</taxon>
        <taxon>Stramenopiles</taxon>
        <taxon>Oomycota</taxon>
        <taxon>Peronosporomycetes</taxon>
        <taxon>Peronosporales</taxon>
        <taxon>Peronosporaceae</taxon>
        <taxon>Phytophthora</taxon>
    </lineage>
</organism>
<gene>
    <name evidence="1" type="ORF">PR002_g3346</name>
</gene>
<comment type="caution">
    <text evidence="1">The sequence shown here is derived from an EMBL/GenBank/DDBJ whole genome shotgun (WGS) entry which is preliminary data.</text>
</comment>
<protein>
    <submittedName>
        <fullName evidence="1">Uncharacterized protein</fullName>
    </submittedName>
</protein>
<proteinExistence type="predicted"/>
<evidence type="ECO:0000313" key="1">
    <source>
        <dbReference type="EMBL" id="KAE9043437.1"/>
    </source>
</evidence>
<dbReference type="AlphaFoldDB" id="A0A6A3NQP5"/>
<reference evidence="1 2" key="1">
    <citation type="submission" date="2018-09" db="EMBL/GenBank/DDBJ databases">
        <title>Genomic investigation of the strawberry pathogen Phytophthora fragariae indicates pathogenicity is determined by transcriptional variation in three key races.</title>
        <authorList>
            <person name="Adams T.M."/>
            <person name="Armitage A.D."/>
            <person name="Sobczyk M.K."/>
            <person name="Bates H.J."/>
            <person name="Dunwell J.M."/>
            <person name="Nellist C.F."/>
            <person name="Harrison R.J."/>
        </authorList>
    </citation>
    <scope>NUCLEOTIDE SEQUENCE [LARGE SCALE GENOMIC DNA]</scope>
    <source>
        <strain evidence="1 2">SCRP324</strain>
    </source>
</reference>
<dbReference type="Proteomes" id="UP000435112">
    <property type="component" value="Unassembled WGS sequence"/>
</dbReference>
<evidence type="ECO:0000313" key="2">
    <source>
        <dbReference type="Proteomes" id="UP000435112"/>
    </source>
</evidence>
<dbReference type="EMBL" id="QXFU01000122">
    <property type="protein sequence ID" value="KAE9043437.1"/>
    <property type="molecule type" value="Genomic_DNA"/>
</dbReference>